<evidence type="ECO:0000313" key="16">
    <source>
        <dbReference type="Proteomes" id="UP000271003"/>
    </source>
</evidence>
<evidence type="ECO:0000256" key="4">
    <source>
        <dbReference type="ARBA" id="ARBA00022723"/>
    </source>
</evidence>
<keyword evidence="9 13" id="KW-0238">DNA-binding</keyword>
<dbReference type="GO" id="GO:0006281">
    <property type="term" value="P:DNA repair"/>
    <property type="evidence" value="ECO:0007669"/>
    <property type="project" value="UniProtKB-UniRule"/>
</dbReference>
<feature type="binding site" evidence="13">
    <location>
        <position position="151"/>
    </location>
    <ligand>
        <name>Mg(2+)</name>
        <dbReference type="ChEBI" id="CHEBI:18420"/>
        <label>1</label>
    </ligand>
</feature>
<evidence type="ECO:0000256" key="9">
    <source>
        <dbReference type="ARBA" id="ARBA00023125"/>
    </source>
</evidence>
<dbReference type="GO" id="GO:0005737">
    <property type="term" value="C:cytoplasm"/>
    <property type="evidence" value="ECO:0007669"/>
    <property type="project" value="UniProtKB-SubCell"/>
</dbReference>
<comment type="subunit">
    <text evidence="13">Homodimer which binds Holliday junction (HJ) DNA. The HJ becomes 2-fold symmetrical on binding to RuvC with unstacked arms; it has a different conformation from HJ DNA in complex with RuvA. In the full resolvosome a probable DNA-RuvA(4)-RuvB(12)-RuvC(2) complex forms which resolves the HJ.</text>
</comment>
<dbReference type="NCBIfam" id="TIGR00228">
    <property type="entry name" value="ruvC"/>
    <property type="match status" value="1"/>
</dbReference>
<protein>
    <recommendedName>
        <fullName evidence="13 14">Crossover junction endodeoxyribonuclease RuvC</fullName>
        <ecNumber evidence="13 14">3.1.21.10</ecNumber>
    </recommendedName>
    <alternativeName>
        <fullName evidence="13">Holliday junction nuclease RuvC</fullName>
    </alternativeName>
    <alternativeName>
        <fullName evidence="13">Holliday junction resolvase RuvC</fullName>
    </alternativeName>
</protein>
<dbReference type="GO" id="GO:0003677">
    <property type="term" value="F:DNA binding"/>
    <property type="evidence" value="ECO:0007669"/>
    <property type="project" value="UniProtKB-KW"/>
</dbReference>
<sequence length="207" mass="21841">MPDALGTSPTTAPLRILGMDPGLNHTGWAVVEASGGTERFVACGVIDVPDGELAFRLGVITSRLTELIETHRPTVCSAERVFVNINPQSTLRLGQARGAALVAAALKGLRVEEFTPSEIKQAVTGSGKADKAQIQQMMALLFGLETLPRTDAADALACALCCSHTLKLRALERSGATARTYATARRGASSRGARAAWTQLLQKGTRS</sequence>
<keyword evidence="11 13" id="KW-0234">DNA repair</keyword>
<keyword evidence="3 13" id="KW-0540">Nuclease</keyword>
<dbReference type="PRINTS" id="PR00696">
    <property type="entry name" value="RSOLVASERUVC"/>
</dbReference>
<dbReference type="InterPro" id="IPR036397">
    <property type="entry name" value="RNaseH_sf"/>
</dbReference>
<accession>A0A2Z6I890</accession>
<feature type="active site" evidence="13">
    <location>
        <position position="79"/>
    </location>
</feature>
<keyword evidence="4 13" id="KW-0479">Metal-binding</keyword>
<dbReference type="RefSeq" id="WP_120176229.1">
    <property type="nucleotide sequence ID" value="NZ_AP018786.1"/>
</dbReference>
<evidence type="ECO:0000256" key="11">
    <source>
        <dbReference type="ARBA" id="ARBA00023204"/>
    </source>
</evidence>
<dbReference type="Pfam" id="PF02075">
    <property type="entry name" value="RuvC"/>
    <property type="match status" value="1"/>
</dbReference>
<dbReference type="CDD" id="cd16962">
    <property type="entry name" value="RuvC"/>
    <property type="match status" value="1"/>
</dbReference>
<dbReference type="GO" id="GO:0048476">
    <property type="term" value="C:Holliday junction resolvase complex"/>
    <property type="evidence" value="ECO:0007669"/>
    <property type="project" value="UniProtKB-UniRule"/>
</dbReference>
<reference evidence="15 16" key="1">
    <citation type="journal article" date="2018" name="Int. J. Syst. Evol. Microbiol.">
        <title>Mesosutterella multiformis gen. nov., sp. nov., a member of the family Sutterellaceae and Sutterella megalosphaeroides sp. nov., isolated from human faeces.</title>
        <authorList>
            <person name="Sakamoto M."/>
            <person name="Ikeyama N."/>
            <person name="Kunihiro T."/>
            <person name="Iino T."/>
            <person name="Yuki M."/>
            <person name="Ohkuma M."/>
        </authorList>
    </citation>
    <scope>NUCLEOTIDE SEQUENCE [LARGE SCALE GENOMIC DNA]</scope>
    <source>
        <strain evidence="15 16">6FBBBH3</strain>
    </source>
</reference>
<comment type="catalytic activity">
    <reaction evidence="12 13">
        <text>Endonucleolytic cleavage at a junction such as a reciprocal single-stranded crossover between two homologous DNA duplexes (Holliday junction).</text>
        <dbReference type="EC" id="3.1.21.10"/>
    </reaction>
</comment>
<feature type="active site" evidence="13">
    <location>
        <position position="151"/>
    </location>
</feature>
<keyword evidence="5 13" id="KW-0255">Endonuclease</keyword>
<dbReference type="EMBL" id="AP018786">
    <property type="protein sequence ID" value="BBF22532.1"/>
    <property type="molecule type" value="Genomic_DNA"/>
</dbReference>
<dbReference type="InterPro" id="IPR020563">
    <property type="entry name" value="X-over_junc_endoDNase_Mg_BS"/>
</dbReference>
<feature type="binding site" evidence="13">
    <location>
        <position position="20"/>
    </location>
    <ligand>
        <name>Mg(2+)</name>
        <dbReference type="ChEBI" id="CHEBI:18420"/>
        <label>1</label>
    </ligand>
</feature>
<dbReference type="GO" id="GO:0006310">
    <property type="term" value="P:DNA recombination"/>
    <property type="evidence" value="ECO:0007669"/>
    <property type="project" value="UniProtKB-UniRule"/>
</dbReference>
<keyword evidence="8 13" id="KW-0460">Magnesium</keyword>
<comment type="similarity">
    <text evidence="1 13">Belongs to the RuvC family.</text>
</comment>
<evidence type="ECO:0000256" key="1">
    <source>
        <dbReference type="ARBA" id="ARBA00009518"/>
    </source>
</evidence>
<dbReference type="InterPro" id="IPR012337">
    <property type="entry name" value="RNaseH-like_sf"/>
</dbReference>
<evidence type="ECO:0000256" key="2">
    <source>
        <dbReference type="ARBA" id="ARBA00022490"/>
    </source>
</evidence>
<proteinExistence type="inferred from homology"/>
<organism evidence="15 16">
    <name type="scientific">Sutterella megalosphaeroides</name>
    <dbReference type="NCBI Taxonomy" id="2494234"/>
    <lineage>
        <taxon>Bacteria</taxon>
        <taxon>Pseudomonadati</taxon>
        <taxon>Pseudomonadota</taxon>
        <taxon>Betaproteobacteria</taxon>
        <taxon>Burkholderiales</taxon>
        <taxon>Sutterellaceae</taxon>
        <taxon>Sutterella</taxon>
    </lineage>
</organism>
<dbReference type="FunFam" id="3.30.420.10:FF:000002">
    <property type="entry name" value="Crossover junction endodeoxyribonuclease RuvC"/>
    <property type="match status" value="1"/>
</dbReference>
<name>A0A2Z6I890_9BURK</name>
<dbReference type="Gene3D" id="3.30.420.10">
    <property type="entry name" value="Ribonuclease H-like superfamily/Ribonuclease H"/>
    <property type="match status" value="1"/>
</dbReference>
<evidence type="ECO:0000256" key="10">
    <source>
        <dbReference type="ARBA" id="ARBA00023172"/>
    </source>
</evidence>
<feature type="binding site" evidence="13">
    <location>
        <position position="79"/>
    </location>
    <ligand>
        <name>Mg(2+)</name>
        <dbReference type="ChEBI" id="CHEBI:18420"/>
        <label>2</label>
    </ligand>
</feature>
<evidence type="ECO:0000256" key="13">
    <source>
        <dbReference type="HAMAP-Rule" id="MF_00034"/>
    </source>
</evidence>
<dbReference type="KEGG" id="sutt:SUTMEG_04230"/>
<keyword evidence="7 13" id="KW-0378">Hydrolase</keyword>
<dbReference type="EC" id="3.1.21.10" evidence="13 14"/>
<keyword evidence="6 13" id="KW-0227">DNA damage</keyword>
<dbReference type="GO" id="GO:0000287">
    <property type="term" value="F:magnesium ion binding"/>
    <property type="evidence" value="ECO:0007669"/>
    <property type="project" value="UniProtKB-UniRule"/>
</dbReference>
<dbReference type="InterPro" id="IPR002176">
    <property type="entry name" value="X-over_junc_endoDNase_RuvC"/>
</dbReference>
<evidence type="ECO:0000256" key="3">
    <source>
        <dbReference type="ARBA" id="ARBA00022722"/>
    </source>
</evidence>
<dbReference type="HAMAP" id="MF_00034">
    <property type="entry name" value="RuvC"/>
    <property type="match status" value="1"/>
</dbReference>
<evidence type="ECO:0000256" key="12">
    <source>
        <dbReference type="ARBA" id="ARBA00029354"/>
    </source>
</evidence>
<evidence type="ECO:0000256" key="14">
    <source>
        <dbReference type="NCBIfam" id="TIGR00228"/>
    </source>
</evidence>
<dbReference type="PANTHER" id="PTHR30194:SF3">
    <property type="entry name" value="CROSSOVER JUNCTION ENDODEOXYRIBONUCLEASE RUVC"/>
    <property type="match status" value="1"/>
</dbReference>
<keyword evidence="10 13" id="KW-0233">DNA recombination</keyword>
<comment type="cofactor">
    <cofactor evidence="13">
        <name>Mg(2+)</name>
        <dbReference type="ChEBI" id="CHEBI:18420"/>
    </cofactor>
    <text evidence="13">Binds 2 Mg(2+) ion per subunit.</text>
</comment>
<dbReference type="PANTHER" id="PTHR30194">
    <property type="entry name" value="CROSSOVER JUNCTION ENDODEOXYRIBONUCLEASE RUVC"/>
    <property type="match status" value="1"/>
</dbReference>
<dbReference type="OrthoDB" id="9805499at2"/>
<dbReference type="SUPFAM" id="SSF53098">
    <property type="entry name" value="Ribonuclease H-like"/>
    <property type="match status" value="1"/>
</dbReference>
<dbReference type="GO" id="GO:0008821">
    <property type="term" value="F:crossover junction DNA endonuclease activity"/>
    <property type="evidence" value="ECO:0007669"/>
    <property type="project" value="UniProtKB-UniRule"/>
</dbReference>
<comment type="function">
    <text evidence="13">The RuvA-RuvB-RuvC complex processes Holliday junction (HJ) DNA during genetic recombination and DNA repair. Endonuclease that resolves HJ intermediates. Cleaves cruciform DNA by making single-stranded nicks across the HJ at symmetrical positions within the homologous arms, yielding a 5'-phosphate and a 3'-hydroxyl group; requires a central core of homology in the junction. The consensus cleavage sequence is 5'-(A/T)TT(C/G)-3'. Cleavage occurs on the 3'-side of the TT dinucleotide at the point of strand exchange. HJ branch migration catalyzed by RuvA-RuvB allows RuvC to scan DNA until it finds its consensus sequence, where it cleaves and resolves the cruciform DNA.</text>
</comment>
<feature type="active site" evidence="13">
    <location>
        <position position="20"/>
    </location>
</feature>
<evidence type="ECO:0000256" key="5">
    <source>
        <dbReference type="ARBA" id="ARBA00022759"/>
    </source>
</evidence>
<keyword evidence="2 13" id="KW-0963">Cytoplasm</keyword>
<evidence type="ECO:0000256" key="6">
    <source>
        <dbReference type="ARBA" id="ARBA00022763"/>
    </source>
</evidence>
<comment type="subcellular location">
    <subcellularLocation>
        <location evidence="13">Cytoplasm</location>
    </subcellularLocation>
</comment>
<dbReference type="Proteomes" id="UP000271003">
    <property type="component" value="Chromosome"/>
</dbReference>
<evidence type="ECO:0000313" key="15">
    <source>
        <dbReference type="EMBL" id="BBF22532.1"/>
    </source>
</evidence>
<evidence type="ECO:0000256" key="7">
    <source>
        <dbReference type="ARBA" id="ARBA00022801"/>
    </source>
</evidence>
<dbReference type="PROSITE" id="PS01321">
    <property type="entry name" value="RUVC"/>
    <property type="match status" value="1"/>
</dbReference>
<dbReference type="AlphaFoldDB" id="A0A2Z6I890"/>
<gene>
    <name evidence="13" type="primary">ruvC</name>
    <name evidence="15" type="ORF">SUTMEG_04230</name>
</gene>
<keyword evidence="16" id="KW-1185">Reference proteome</keyword>
<evidence type="ECO:0000256" key="8">
    <source>
        <dbReference type="ARBA" id="ARBA00022842"/>
    </source>
</evidence>